<evidence type="ECO:0000313" key="2">
    <source>
        <dbReference type="EMBL" id="TXK80236.1"/>
    </source>
</evidence>
<dbReference type="Pfam" id="PF10670">
    <property type="entry name" value="DUF4198"/>
    <property type="match status" value="1"/>
</dbReference>
<dbReference type="InterPro" id="IPR019613">
    <property type="entry name" value="DUF4198"/>
</dbReference>
<gene>
    <name evidence="2" type="ORF">FU839_11930</name>
</gene>
<name>A0A5C8LSF4_9GAMM</name>
<reference evidence="2 3" key="1">
    <citation type="submission" date="2019-08" db="EMBL/GenBank/DDBJ databases">
        <title>Draft genome analysis of Rheinheimera tangshanensis isolated from the roots of fresh rice plants (Oryza sativa).</title>
        <authorList>
            <person name="Yu Q."/>
            <person name="Qi Y."/>
            <person name="Zhang H."/>
            <person name="Pu J."/>
        </authorList>
    </citation>
    <scope>NUCLEOTIDE SEQUENCE [LARGE SCALE GENOMIC DNA]</scope>
    <source>
        <strain evidence="2 3">JA3-B52</strain>
    </source>
</reference>
<comment type="caution">
    <text evidence="2">The sequence shown here is derived from an EMBL/GenBank/DDBJ whole genome shotgun (WGS) entry which is preliminary data.</text>
</comment>
<dbReference type="RefSeq" id="WP_147904536.1">
    <property type="nucleotide sequence ID" value="NZ_BAAAGC010000009.1"/>
</dbReference>
<keyword evidence="1" id="KW-0732">Signal</keyword>
<dbReference type="AlphaFoldDB" id="A0A5C8LSF4"/>
<evidence type="ECO:0000256" key="1">
    <source>
        <dbReference type="SAM" id="SignalP"/>
    </source>
</evidence>
<dbReference type="Proteomes" id="UP000321814">
    <property type="component" value="Unassembled WGS sequence"/>
</dbReference>
<feature type="signal peptide" evidence="1">
    <location>
        <begin position="1"/>
        <end position="21"/>
    </location>
</feature>
<proteinExistence type="predicted"/>
<keyword evidence="3" id="KW-1185">Reference proteome</keyword>
<dbReference type="EMBL" id="VRLR01000007">
    <property type="protein sequence ID" value="TXK80236.1"/>
    <property type="molecule type" value="Genomic_DNA"/>
</dbReference>
<organism evidence="2 3">
    <name type="scientific">Rheinheimera tangshanensis</name>
    <dbReference type="NCBI Taxonomy" id="400153"/>
    <lineage>
        <taxon>Bacteria</taxon>
        <taxon>Pseudomonadati</taxon>
        <taxon>Pseudomonadota</taxon>
        <taxon>Gammaproteobacteria</taxon>
        <taxon>Chromatiales</taxon>
        <taxon>Chromatiaceae</taxon>
        <taxon>Rheinheimera</taxon>
    </lineage>
</organism>
<accession>A0A5C8LSF4</accession>
<dbReference type="OrthoDB" id="5943at2"/>
<feature type="chain" id="PRO_5022965635" evidence="1">
    <location>
        <begin position="22"/>
        <end position="262"/>
    </location>
</feature>
<evidence type="ECO:0000313" key="3">
    <source>
        <dbReference type="Proteomes" id="UP000321814"/>
    </source>
</evidence>
<sequence>MFKLKPLLCSASLLLTFTATAHTPYLAPASFEPLGGWVTLDAAFAEKFFVPEVAFDQSEFKVLQPDGKAVAPKELFSGKTRIAVAHQLEQDGTYKFSTGQRYGAVFRSWQQDGKTHNSRDPKEQIPSGAKLTAHFQSVTLAETYVSKGAPSQTALKPTNHGLELVFQSHPNDLYIQSPIKATVLYNGKALAEQKVQVYPANSAEAETKASKELMTDKQGQLNFELDNAGTYVLLTRFRTDAPKGAKAPTYSYSYSAVVEVTE</sequence>
<protein>
    <submittedName>
        <fullName evidence="2">DUF4198 domain-containing protein</fullName>
    </submittedName>
</protein>